<dbReference type="Pfam" id="PF00266">
    <property type="entry name" value="Aminotran_5"/>
    <property type="match status" value="1"/>
</dbReference>
<reference evidence="4 5" key="1">
    <citation type="submission" date="2020-01" db="EMBL/GenBank/DDBJ databases">
        <title>Novel species isolated from a subtropical stream in China.</title>
        <authorList>
            <person name="Lu H."/>
        </authorList>
    </citation>
    <scope>NUCLEOTIDE SEQUENCE [LARGE SCALE GENOMIC DNA]</scope>
    <source>
        <strain evidence="4 5">FT82W</strain>
    </source>
</reference>
<gene>
    <name evidence="4" type="ORF">GTP91_10625</name>
</gene>
<dbReference type="GO" id="GO:0008483">
    <property type="term" value="F:transaminase activity"/>
    <property type="evidence" value="ECO:0007669"/>
    <property type="project" value="UniProtKB-KW"/>
</dbReference>
<dbReference type="RefSeq" id="WP_161096760.1">
    <property type="nucleotide sequence ID" value="NZ_WWCW01000027.1"/>
</dbReference>
<dbReference type="PROSITE" id="PS51318">
    <property type="entry name" value="TAT"/>
    <property type="match status" value="1"/>
</dbReference>
<dbReference type="PANTHER" id="PTHR43092">
    <property type="entry name" value="L-CYSTEINE DESULFHYDRASE"/>
    <property type="match status" value="1"/>
</dbReference>
<keyword evidence="4" id="KW-0808">Transferase</keyword>
<dbReference type="Gene3D" id="3.90.1150.10">
    <property type="entry name" value="Aspartate Aminotransferase, domain 1"/>
    <property type="match status" value="1"/>
</dbReference>
<name>A0A845FZY1_9BURK</name>
<accession>A0A845FZY1</accession>
<dbReference type="SUPFAM" id="SSF53383">
    <property type="entry name" value="PLP-dependent transferases"/>
    <property type="match status" value="1"/>
</dbReference>
<evidence type="ECO:0000313" key="5">
    <source>
        <dbReference type="Proteomes" id="UP000470302"/>
    </source>
</evidence>
<organism evidence="4 5">
    <name type="scientific">Duganella vulcania</name>
    <dbReference type="NCBI Taxonomy" id="2692166"/>
    <lineage>
        <taxon>Bacteria</taxon>
        <taxon>Pseudomonadati</taxon>
        <taxon>Pseudomonadota</taxon>
        <taxon>Betaproteobacteria</taxon>
        <taxon>Burkholderiales</taxon>
        <taxon>Oxalobacteraceae</taxon>
        <taxon>Telluria group</taxon>
        <taxon>Duganella</taxon>
    </lineage>
</organism>
<dbReference type="InterPro" id="IPR006311">
    <property type="entry name" value="TAT_signal"/>
</dbReference>
<evidence type="ECO:0000259" key="3">
    <source>
        <dbReference type="Pfam" id="PF00266"/>
    </source>
</evidence>
<dbReference type="EMBL" id="WWCW01000027">
    <property type="protein sequence ID" value="MYM87634.1"/>
    <property type="molecule type" value="Genomic_DNA"/>
</dbReference>
<evidence type="ECO:0000256" key="2">
    <source>
        <dbReference type="SAM" id="SignalP"/>
    </source>
</evidence>
<dbReference type="InterPro" id="IPR015422">
    <property type="entry name" value="PyrdxlP-dep_Trfase_small"/>
</dbReference>
<keyword evidence="1" id="KW-0663">Pyridoxal phosphate</keyword>
<feature type="signal peptide" evidence="2">
    <location>
        <begin position="1"/>
        <end position="26"/>
    </location>
</feature>
<dbReference type="InterPro" id="IPR015421">
    <property type="entry name" value="PyrdxlP-dep_Trfase_major"/>
</dbReference>
<proteinExistence type="predicted"/>
<evidence type="ECO:0000313" key="4">
    <source>
        <dbReference type="EMBL" id="MYM87634.1"/>
    </source>
</evidence>
<dbReference type="Gene3D" id="3.40.640.10">
    <property type="entry name" value="Type I PLP-dependent aspartate aminotransferase-like (Major domain)"/>
    <property type="match status" value="1"/>
</dbReference>
<dbReference type="InterPro" id="IPR000192">
    <property type="entry name" value="Aminotrans_V_dom"/>
</dbReference>
<dbReference type="Proteomes" id="UP000470302">
    <property type="component" value="Unassembled WGS sequence"/>
</dbReference>
<feature type="chain" id="PRO_5032672229" evidence="2">
    <location>
        <begin position="27"/>
        <end position="425"/>
    </location>
</feature>
<dbReference type="InterPro" id="IPR015424">
    <property type="entry name" value="PyrdxlP-dep_Trfase"/>
</dbReference>
<comment type="caution">
    <text evidence="4">The sequence shown here is derived from an EMBL/GenBank/DDBJ whole genome shotgun (WGS) entry which is preliminary data.</text>
</comment>
<protein>
    <submittedName>
        <fullName evidence="4">Aminotransferase class V-fold PLP-dependent enzyme</fullName>
    </submittedName>
</protein>
<feature type="domain" description="Aminotransferase class V" evidence="3">
    <location>
        <begin position="95"/>
        <end position="399"/>
    </location>
</feature>
<dbReference type="PANTHER" id="PTHR43092:SF6">
    <property type="entry name" value="BLR1280 PROTEIN"/>
    <property type="match status" value="1"/>
</dbReference>
<keyword evidence="4" id="KW-0032">Aminotransferase</keyword>
<evidence type="ECO:0000256" key="1">
    <source>
        <dbReference type="ARBA" id="ARBA00022898"/>
    </source>
</evidence>
<keyword evidence="2" id="KW-0732">Signal</keyword>
<dbReference type="AlphaFoldDB" id="A0A845FZY1"/>
<sequence>MLTRRSFFHAAAGIAGGSLILPPALAELPPSAEAQPRNEAYWAKVAAQYDPAPDFINLEQGYFGMMARPVAEDYKRNIDYLNANTSRFLRQQFDGAGMDAIRARIAAAVGADVSEIAITRGATESLQNLIVNYKHVKAGDTVMYADLDYDATQYAMNELALRRGAQTAVVRIPEPPSRQAILDAYAEAMRRHPRTRLLLLTHISHRTGLVLPVAELVDMARQRGIDVIADAAQSWGQTDFMVADLKADFIGFNLHKWLGAPLGVGFMYIRKARLPDIGVHMSDQDYAATDIRSRVHSGTVNSANTMTVPAAFRFHEQIGVANKSARLKYLRSYWVERVRGVKGLQILTPDDPAMYGASTSFRFDGRTGKEDNQRLAKRLMDEHGIFTVSRNGPVGGSCVRVTPALFTSPSQLDRLAQAIEALSRG</sequence>